<accession>A0A0T7FD63</accession>
<organism evidence="5 6">
    <name type="scientific">Neorhizobium galegae bv. officinalis</name>
    <dbReference type="NCBI Taxonomy" id="323656"/>
    <lineage>
        <taxon>Bacteria</taxon>
        <taxon>Pseudomonadati</taxon>
        <taxon>Pseudomonadota</taxon>
        <taxon>Alphaproteobacteria</taxon>
        <taxon>Hyphomicrobiales</taxon>
        <taxon>Rhizobiaceae</taxon>
        <taxon>Rhizobium/Agrobacterium group</taxon>
        <taxon>Neorhizobium</taxon>
    </lineage>
</organism>
<dbReference type="EMBL" id="CCRH01000003">
    <property type="protein sequence ID" value="CDZ32893.1"/>
    <property type="molecule type" value="Genomic_DNA"/>
</dbReference>
<keyword evidence="3" id="KW-0274">FAD</keyword>
<dbReference type="SUPFAM" id="SSF51905">
    <property type="entry name" value="FAD/NAD(P)-binding domain"/>
    <property type="match status" value="1"/>
</dbReference>
<evidence type="ECO:0000256" key="1">
    <source>
        <dbReference type="ARBA" id="ARBA00001974"/>
    </source>
</evidence>
<evidence type="ECO:0000313" key="5">
    <source>
        <dbReference type="EMBL" id="CDZ32893.1"/>
    </source>
</evidence>
<dbReference type="PANTHER" id="PTHR43004">
    <property type="entry name" value="TRK SYSTEM POTASSIUM UPTAKE PROTEIN"/>
    <property type="match status" value="1"/>
</dbReference>
<dbReference type="Proteomes" id="UP000046176">
    <property type="component" value="Unassembled WGS sequence"/>
</dbReference>
<evidence type="ECO:0000256" key="3">
    <source>
        <dbReference type="ARBA" id="ARBA00022827"/>
    </source>
</evidence>
<dbReference type="Gene3D" id="3.40.30.120">
    <property type="match status" value="1"/>
</dbReference>
<dbReference type="RefSeq" id="WP_052754661.1">
    <property type="nucleotide sequence ID" value="NZ_CCRH01000003.1"/>
</dbReference>
<keyword evidence="2" id="KW-0285">Flavoprotein</keyword>
<dbReference type="GO" id="GO:0016709">
    <property type="term" value="F:oxidoreductase activity, acting on paired donors, with incorporation or reduction of molecular oxygen, NAD(P)H as one donor, and incorporation of one atom of oxygen"/>
    <property type="evidence" value="ECO:0007669"/>
    <property type="project" value="UniProtKB-ARBA"/>
</dbReference>
<dbReference type="Pfam" id="PF01494">
    <property type="entry name" value="FAD_binding_3"/>
    <property type="match status" value="1"/>
</dbReference>
<dbReference type="InterPro" id="IPR050641">
    <property type="entry name" value="RIFMO-like"/>
</dbReference>
<dbReference type="PROSITE" id="PS51257">
    <property type="entry name" value="PROKAR_LIPOPROTEIN"/>
    <property type="match status" value="1"/>
</dbReference>
<dbReference type="GO" id="GO:0071949">
    <property type="term" value="F:FAD binding"/>
    <property type="evidence" value="ECO:0007669"/>
    <property type="project" value="InterPro"/>
</dbReference>
<dbReference type="InterPro" id="IPR036188">
    <property type="entry name" value="FAD/NAD-bd_sf"/>
</dbReference>
<dbReference type="AlphaFoldDB" id="A0A0T7FD63"/>
<evidence type="ECO:0000256" key="2">
    <source>
        <dbReference type="ARBA" id="ARBA00022630"/>
    </source>
</evidence>
<dbReference type="OrthoDB" id="9791689at2"/>
<feature type="domain" description="FAD-binding" evidence="4">
    <location>
        <begin position="5"/>
        <end position="333"/>
    </location>
</feature>
<evidence type="ECO:0000259" key="4">
    <source>
        <dbReference type="Pfam" id="PF01494"/>
    </source>
</evidence>
<sequence length="479" mass="51521">MKMNYDVVVVGAGPVGLWLACELKLAGVDVAVIERRTERTAQSRALTIHGRSLEVFALRGLADRFLSTGKPIPTGHYAVLDTRLDFSPFDTRFPYTLFIPQAVTEERLEERATELGVVIVRGVAATGILDDGNRVHISTDGGEFSGSYVVGADGARSIVREQAGISYEGAEARNSLLLVDVVLASPPAKPVVSVTNEHGSAMIAPLGDGKHHRIVLVDPQRTHVPRTEPVTLEEVVGPTARIIGEDYQPRDPIWLSRFTDETRLAGTYRRGRVLLAGDAAHIHAPMGGQGMNVGLQDALNLGWKLAAVVKGEAPDKLLDTYDEERRPIGQILYTNTLAQVGLVTRSDPATLALRETLNELLKISAVNHRLAGELSGFDVAYGADAKAAVAAGRFAAGVRVPDIELFGKDGLSTSLYSLLVEGRWLHLYFKPGASVTGPEWLRSSSVQSLAAVPSDHAALRAVRALLVRPDGYVAAIDQE</sequence>
<proteinExistence type="predicted"/>
<gene>
    <name evidence="5" type="primary">cabE</name>
    <name evidence="5" type="ORF">NGAL_HAMBI1145_15740</name>
</gene>
<dbReference type="Pfam" id="PF21274">
    <property type="entry name" value="Rng_hyd_C"/>
    <property type="match status" value="1"/>
</dbReference>
<dbReference type="PRINTS" id="PR00420">
    <property type="entry name" value="RNGMNOXGNASE"/>
</dbReference>
<comment type="cofactor">
    <cofactor evidence="1">
        <name>FAD</name>
        <dbReference type="ChEBI" id="CHEBI:57692"/>
    </cofactor>
</comment>
<name>A0A0T7FD63_NEOGA</name>
<dbReference type="PANTHER" id="PTHR43004:SF19">
    <property type="entry name" value="BINDING MONOOXYGENASE, PUTATIVE (JCVI)-RELATED"/>
    <property type="match status" value="1"/>
</dbReference>
<reference evidence="5 6" key="1">
    <citation type="submission" date="2014-08" db="EMBL/GenBank/DDBJ databases">
        <authorList>
            <person name="Chen Y.-H."/>
        </authorList>
    </citation>
    <scope>NUCLEOTIDE SEQUENCE [LARGE SCALE GENOMIC DNA]</scope>
</reference>
<protein>
    <submittedName>
        <fullName evidence="5">Polyketide oxygenase CabE</fullName>
    </submittedName>
</protein>
<dbReference type="Gene3D" id="3.50.50.60">
    <property type="entry name" value="FAD/NAD(P)-binding domain"/>
    <property type="match status" value="1"/>
</dbReference>
<dbReference type="InterPro" id="IPR002938">
    <property type="entry name" value="FAD-bd"/>
</dbReference>
<evidence type="ECO:0000313" key="6">
    <source>
        <dbReference type="Proteomes" id="UP000046176"/>
    </source>
</evidence>
<dbReference type="Gene3D" id="3.30.70.2450">
    <property type="match status" value="1"/>
</dbReference>